<accession>A0A975GPG4</accession>
<sequence>MKIVKVIHEDISEADEVIKQSFSLQTCNLGNFFKRHDTILYRKSRRIWKEDFLHYQQNKEFVKEVIPILSKDISEQSENLEIISIEKAREKYPKTSNLSIGTYTLHPYDGGRLARLEHYHKNLALEKDDELITLLGKMGAKTLKIIERNVQHNSGSGGVKAETIPADAKTNLNLSQQSEKIKELIVTFEGNIVEIDSDLLRNSLWFSSDSRLGAIFESRRFISNKIQKYTLKNIYTETFDFDFKLAAKYLTVRTDLEAEYHFVSKKERFFNVEFGE</sequence>
<dbReference type="KEGG" id="dmm:dnm_050210"/>
<protein>
    <submittedName>
        <fullName evidence="1">Uncharacterized protein</fullName>
    </submittedName>
</protein>
<dbReference type="EMBL" id="CP061800">
    <property type="protein sequence ID" value="QTA88976.1"/>
    <property type="molecule type" value="Genomic_DNA"/>
</dbReference>
<reference evidence="1" key="1">
    <citation type="journal article" date="2021" name="Microb. Physiol.">
        <title>Proteogenomic Insights into the Physiology of Marine, Sulfate-Reducing, Filamentous Desulfonema limicola and Desulfonema magnum.</title>
        <authorList>
            <person name="Schnaars V."/>
            <person name="Wohlbrand L."/>
            <person name="Scheve S."/>
            <person name="Hinrichs C."/>
            <person name="Reinhardt R."/>
            <person name="Rabus R."/>
        </authorList>
    </citation>
    <scope>NUCLEOTIDE SEQUENCE</scope>
    <source>
        <strain evidence="1">4be13</strain>
    </source>
</reference>
<dbReference type="RefSeq" id="WP_207683504.1">
    <property type="nucleotide sequence ID" value="NZ_CP061800.1"/>
</dbReference>
<proteinExistence type="predicted"/>
<organism evidence="1 2">
    <name type="scientific">Desulfonema magnum</name>
    <dbReference type="NCBI Taxonomy" id="45655"/>
    <lineage>
        <taxon>Bacteria</taxon>
        <taxon>Pseudomonadati</taxon>
        <taxon>Thermodesulfobacteriota</taxon>
        <taxon>Desulfobacteria</taxon>
        <taxon>Desulfobacterales</taxon>
        <taxon>Desulfococcaceae</taxon>
        <taxon>Desulfonema</taxon>
    </lineage>
</organism>
<dbReference type="AlphaFoldDB" id="A0A975GPG4"/>
<evidence type="ECO:0000313" key="2">
    <source>
        <dbReference type="Proteomes" id="UP000663722"/>
    </source>
</evidence>
<name>A0A975GPG4_9BACT</name>
<evidence type="ECO:0000313" key="1">
    <source>
        <dbReference type="EMBL" id="QTA88976.1"/>
    </source>
</evidence>
<gene>
    <name evidence="1" type="ORF">dnm_050210</name>
</gene>
<dbReference type="Proteomes" id="UP000663722">
    <property type="component" value="Chromosome"/>
</dbReference>
<keyword evidence="2" id="KW-1185">Reference proteome</keyword>